<evidence type="ECO:0000313" key="3">
    <source>
        <dbReference type="Proteomes" id="UP001146793"/>
    </source>
</evidence>
<feature type="compositionally biased region" description="Basic residues" evidence="1">
    <location>
        <begin position="329"/>
        <end position="382"/>
    </location>
</feature>
<feature type="compositionally biased region" description="Basic and acidic residues" evidence="1">
    <location>
        <begin position="246"/>
        <end position="262"/>
    </location>
</feature>
<feature type="region of interest" description="Disordered" evidence="1">
    <location>
        <begin position="563"/>
        <end position="693"/>
    </location>
</feature>
<sequence>MFCINTEKTIESLKYCIKLDITKVKKTSFGSENKSERPSEIDPIKESVQWMRNLLQEETLTIEEAFSSNCIQLLNVLNIVKPSRINTIIQTDSPSIQKDHNFQEYLRSFRGSNHSANKNSISFTQFLFGDQETLKQISLSILFLKKQYQLKGAIRDQSLRKRFFYLLTKKNLHNSPNNYKNNNKCKETLTGLNPYLNTQETLDSFLKYKIIECKNLFYNTNDYILKFINKRDQELKKCLQFKKNENGRQIEHESPQSNKKDDEFDYFNSSDDKEQNWEKLKSNQKNKSQMQEEEQSDEQTKKLQINIEQWIDKLKEREIEKHQEDINTKKKIHRNKKKKEIKKKTKTKTTKKKIRENIKNNKKKEKKKVKKKKSNSKTKKEKQKISTKNNSFSNLLVLGKEKSSKKHNQKNSKNKAEYHPSNIKPIKQKKDWKNSSTLMEKKKCLIEENQNPIGDNFNTNLINEKKNNKVKKNVTKKNSKAQKVLKSKFQNSQEKYLKNNFKEQSNNPVNKKLFKKKENYSPIKKNWKIQNSKKSQKDLTYVHNKNELIIKLKGSLITSSSFLRSSSTDKIPTNKSENINFDPNFFHKETISKKENDKEKENEKHLENHKKVRTKIKKRVKKQKNIKDKKKGEKKKRKRKRKRKKKKKKGTKLSKSKKKGDKQKKSLHRSKKNQKTQLNRDKNNQKQKVKGSNILKFELNKNRKINKKPGPEYEVVPINFYKKNEYIKKPIKKIMKFKNCNKKQKKKLKNYYIIYLIANYFDRWGHNSIRKKNIFSKRNGLKNISIMVKKTFKDVEDLIRLGKVVFYPEINPVPSNRKLNIFQRGEVNVQNEIMKIKIDKKKKNIMKEKIAKMKPQDLEIKILIQNIKIISFKSKKYDLDLLMKFQSDIESIRAIITFIYFIWSSDQTIRHKKNLRFIGFNPKRRLNSKRGVNNEKFTTDLIKRIYPPIFPPSKKFLKKYSSEKNIDLKLGIEHVMEIFETQKGANFFVAIVNSKEYPLTPGYIKIRKKRIKIGLHKKTLYRIPWKSFPVILPSTTKPSLMTIKWISAHYCRESKEFFIDIRCKTCSHLNLIQKTIEHFQNNLREH</sequence>
<comment type="caution">
    <text evidence="2">The sequence shown here is derived from an EMBL/GenBank/DDBJ whole genome shotgun (WGS) entry which is preliminary data.</text>
</comment>
<dbReference type="Proteomes" id="UP001146793">
    <property type="component" value="Unassembled WGS sequence"/>
</dbReference>
<feature type="region of interest" description="Disordered" evidence="1">
    <location>
        <begin position="325"/>
        <end position="424"/>
    </location>
</feature>
<feature type="compositionally biased region" description="Basic residues" evidence="1">
    <location>
        <begin position="607"/>
        <end position="674"/>
    </location>
</feature>
<dbReference type="EMBL" id="JANTQA010000023">
    <property type="protein sequence ID" value="KAJ3445243.1"/>
    <property type="molecule type" value="Genomic_DNA"/>
</dbReference>
<feature type="compositionally biased region" description="Basic and acidic residues" evidence="1">
    <location>
        <begin position="585"/>
        <end position="606"/>
    </location>
</feature>
<dbReference type="AlphaFoldDB" id="A0AAV7ZUI3"/>
<feature type="compositionally biased region" description="Polar residues" evidence="1">
    <location>
        <begin position="569"/>
        <end position="581"/>
    </location>
</feature>
<protein>
    <submittedName>
        <fullName evidence="2">Kinesin-like protein klp98a</fullName>
    </submittedName>
</protein>
<evidence type="ECO:0000313" key="2">
    <source>
        <dbReference type="EMBL" id="KAJ3445243.1"/>
    </source>
</evidence>
<proteinExistence type="predicted"/>
<accession>A0AAV7ZUI3</accession>
<feature type="compositionally biased region" description="Basic and acidic residues" evidence="1">
    <location>
        <begin position="270"/>
        <end position="281"/>
    </location>
</feature>
<reference evidence="2" key="1">
    <citation type="submission" date="2022-08" db="EMBL/GenBank/DDBJ databases">
        <title>Novel sulphate-reducing endosymbionts in the free-living metamonad Anaeramoeba.</title>
        <authorList>
            <person name="Jerlstrom-Hultqvist J."/>
            <person name="Cepicka I."/>
            <person name="Gallot-Lavallee L."/>
            <person name="Salas-Leiva D."/>
            <person name="Curtis B.A."/>
            <person name="Zahonova K."/>
            <person name="Pipaliya S."/>
            <person name="Dacks J."/>
            <person name="Roger A.J."/>
        </authorList>
    </citation>
    <scope>NUCLEOTIDE SEQUENCE</scope>
    <source>
        <strain evidence="2">Busselton2</strain>
    </source>
</reference>
<gene>
    <name evidence="2" type="ORF">M0812_11112</name>
</gene>
<feature type="region of interest" description="Disordered" evidence="1">
    <location>
        <begin position="246"/>
        <end position="301"/>
    </location>
</feature>
<evidence type="ECO:0000256" key="1">
    <source>
        <dbReference type="SAM" id="MobiDB-lite"/>
    </source>
</evidence>
<feature type="compositionally biased region" description="Basic residues" evidence="1">
    <location>
        <begin position="403"/>
        <end position="413"/>
    </location>
</feature>
<name>A0AAV7ZUI3_9EUKA</name>
<organism evidence="2 3">
    <name type="scientific">Anaeramoeba flamelloides</name>
    <dbReference type="NCBI Taxonomy" id="1746091"/>
    <lineage>
        <taxon>Eukaryota</taxon>
        <taxon>Metamonada</taxon>
        <taxon>Anaeramoebidae</taxon>
        <taxon>Anaeramoeba</taxon>
    </lineage>
</organism>